<keyword evidence="3 4" id="KW-0472">Membrane</keyword>
<dbReference type="GO" id="GO:0005886">
    <property type="term" value="C:plasma membrane"/>
    <property type="evidence" value="ECO:0007669"/>
    <property type="project" value="UniProtKB-SubCell"/>
</dbReference>
<dbReference type="NCBIfam" id="NF001248">
    <property type="entry name" value="PRK00218.1-4"/>
    <property type="match status" value="1"/>
</dbReference>
<accession>E1STT5</accession>
<comment type="similarity">
    <text evidence="4">Belongs to the HflD family.</text>
</comment>
<dbReference type="RefSeq" id="WP_013345504.1">
    <property type="nucleotide sequence ID" value="NC_014541.1"/>
</dbReference>
<dbReference type="KEGG" id="fbl:Fbal_1995"/>
<dbReference type="PANTHER" id="PTHR38100">
    <property type="entry name" value="HIGH FREQUENCY LYSOGENIZATION PROTEIN HFLD"/>
    <property type="match status" value="1"/>
</dbReference>
<dbReference type="HAMAP" id="MF_00695">
    <property type="entry name" value="HflD_protein"/>
    <property type="match status" value="1"/>
</dbReference>
<evidence type="ECO:0000313" key="6">
    <source>
        <dbReference type="Proteomes" id="UP000006683"/>
    </source>
</evidence>
<dbReference type="HOGENOM" id="CLU_098920_0_0_6"/>
<evidence type="ECO:0000256" key="3">
    <source>
        <dbReference type="ARBA" id="ARBA00023136"/>
    </source>
</evidence>
<dbReference type="SUPFAM" id="SSF101322">
    <property type="entry name" value="YcfC-like"/>
    <property type="match status" value="1"/>
</dbReference>
<dbReference type="PANTHER" id="PTHR38100:SF1">
    <property type="entry name" value="HIGH FREQUENCY LYSOGENIZATION PROTEIN HFLD"/>
    <property type="match status" value="1"/>
</dbReference>
<dbReference type="GO" id="GO:0005737">
    <property type="term" value="C:cytoplasm"/>
    <property type="evidence" value="ECO:0007669"/>
    <property type="project" value="UniProtKB-SubCell"/>
</dbReference>
<name>E1STT5_FERBD</name>
<dbReference type="eggNOG" id="COG2915">
    <property type="taxonomic scope" value="Bacteria"/>
</dbReference>
<dbReference type="EMBL" id="CP002209">
    <property type="protein sequence ID" value="ADN76198.1"/>
    <property type="molecule type" value="Genomic_DNA"/>
</dbReference>
<evidence type="ECO:0000256" key="1">
    <source>
        <dbReference type="ARBA" id="ARBA00022475"/>
    </source>
</evidence>
<organism evidence="5 6">
    <name type="scientific">Ferrimonas balearica (strain DSM 9799 / CCM 4581 / KCTC 23876 / PAT)</name>
    <dbReference type="NCBI Taxonomy" id="550540"/>
    <lineage>
        <taxon>Bacteria</taxon>
        <taxon>Pseudomonadati</taxon>
        <taxon>Pseudomonadota</taxon>
        <taxon>Gammaproteobacteria</taxon>
        <taxon>Alteromonadales</taxon>
        <taxon>Ferrimonadaceae</taxon>
        <taxon>Ferrimonas</taxon>
    </lineage>
</organism>
<dbReference type="InterPro" id="IPR007451">
    <property type="entry name" value="HflD"/>
</dbReference>
<evidence type="ECO:0000256" key="4">
    <source>
        <dbReference type="HAMAP-Rule" id="MF_00695"/>
    </source>
</evidence>
<reference evidence="5 6" key="1">
    <citation type="journal article" date="2010" name="Stand. Genomic Sci.">
        <title>Complete genome sequence of Ferrimonas balearica type strain (PAT).</title>
        <authorList>
            <person name="Nolan M."/>
            <person name="Sikorski J."/>
            <person name="Davenport K."/>
            <person name="Lucas S."/>
            <person name="Glavina Del Rio T."/>
            <person name="Tice H."/>
            <person name="Cheng J."/>
            <person name="Goodwin L."/>
            <person name="Pitluck S."/>
            <person name="Liolios K."/>
            <person name="Ivanova N."/>
            <person name="Mavromatis K."/>
            <person name="Ovchinnikova G."/>
            <person name="Pati A."/>
            <person name="Chen A."/>
            <person name="Palaniappan K."/>
            <person name="Land M."/>
            <person name="Hauser L."/>
            <person name="Chang Y."/>
            <person name="Jeffries C."/>
            <person name="Tapia R."/>
            <person name="Brettin T."/>
            <person name="Detter J."/>
            <person name="Han C."/>
            <person name="Yasawong M."/>
            <person name="Rohde M."/>
            <person name="Tindall B."/>
            <person name="Goker M."/>
            <person name="Woyke T."/>
            <person name="Bristow J."/>
            <person name="Eisen J."/>
            <person name="Markowitz V."/>
            <person name="Hugenholtz P."/>
            <person name="Kyrpides N."/>
            <person name="Klenk H."/>
            <person name="Lapidus A."/>
        </authorList>
    </citation>
    <scope>NUCLEOTIDE SEQUENCE [LARGE SCALE GENOMIC DNA]</scope>
    <source>
        <strain evidence="6">DSM 9799 / CCM 4581 / KCTC 23876 / PAT</strain>
    </source>
</reference>
<keyword evidence="4" id="KW-0997">Cell inner membrane</keyword>
<evidence type="ECO:0000256" key="2">
    <source>
        <dbReference type="ARBA" id="ARBA00022490"/>
    </source>
</evidence>
<protein>
    <recommendedName>
        <fullName evidence="4">High frequency lysogenization protein HflD homolog</fullName>
    </recommendedName>
</protein>
<sequence>MRQSLSQSNMAFAGLCLAVHQVRELSRHGRVDSDLLASTLNTVLVTDPERAEDVYQDCDLRLGYQTLVDQLGDGNKKDVDLTRYVVGILALERKLASKPAALSMLAERLSQVKRQRHHYEVTDEQVLSNMASVYADVISPLGARIQVVGSPAQLQQPMNQYRIRALLLAAIRSAVLWRQLGGKRRQLVLSRRAMVKDALQALKHL</sequence>
<evidence type="ECO:0000313" key="5">
    <source>
        <dbReference type="EMBL" id="ADN76198.1"/>
    </source>
</evidence>
<gene>
    <name evidence="4" type="primary">hflD</name>
    <name evidence="5" type="ordered locus">Fbal_1995</name>
</gene>
<dbReference type="GeneID" id="67182205"/>
<dbReference type="NCBIfam" id="NF001246">
    <property type="entry name" value="PRK00218.1-2"/>
    <property type="match status" value="1"/>
</dbReference>
<proteinExistence type="inferred from homology"/>
<comment type="subcellular location">
    <subcellularLocation>
        <location evidence="4">Cytoplasm</location>
    </subcellularLocation>
    <subcellularLocation>
        <location evidence="4">Cell inner membrane</location>
        <topology evidence="4">Peripheral membrane protein</topology>
        <orientation evidence="4">Cytoplasmic side</orientation>
    </subcellularLocation>
</comment>
<dbReference type="Pfam" id="PF04356">
    <property type="entry name" value="DUF489"/>
    <property type="match status" value="1"/>
</dbReference>
<keyword evidence="1 4" id="KW-1003">Cell membrane</keyword>
<dbReference type="AlphaFoldDB" id="E1STT5"/>
<keyword evidence="6" id="KW-1185">Reference proteome</keyword>
<dbReference type="Gene3D" id="1.10.3890.10">
    <property type="entry name" value="HflD-like"/>
    <property type="match status" value="1"/>
</dbReference>
<dbReference type="STRING" id="550540.Fbal_1995"/>
<dbReference type="OrthoDB" id="9788031at2"/>
<dbReference type="Proteomes" id="UP000006683">
    <property type="component" value="Chromosome"/>
</dbReference>
<keyword evidence="2 4" id="KW-0963">Cytoplasm</keyword>
<dbReference type="InterPro" id="IPR035932">
    <property type="entry name" value="HflD-like_sf"/>
</dbReference>